<dbReference type="RefSeq" id="WP_386736355.1">
    <property type="nucleotide sequence ID" value="NZ_JBHRXI010000016.1"/>
</dbReference>
<reference evidence="3" key="1">
    <citation type="journal article" date="2019" name="Int. J. Syst. Evol. Microbiol.">
        <title>The Global Catalogue of Microorganisms (GCM) 10K type strain sequencing project: providing services to taxonomists for standard genome sequencing and annotation.</title>
        <authorList>
            <consortium name="The Broad Institute Genomics Platform"/>
            <consortium name="The Broad Institute Genome Sequencing Center for Infectious Disease"/>
            <person name="Wu L."/>
            <person name="Ma J."/>
        </authorList>
    </citation>
    <scope>NUCLEOTIDE SEQUENCE [LARGE SCALE GENOMIC DNA]</scope>
    <source>
        <strain evidence="3">KCTC 42911</strain>
    </source>
</reference>
<gene>
    <name evidence="2" type="ORF">ACFORG_15065</name>
</gene>
<name>A0ABV7THK7_9RHOB</name>
<accession>A0ABV7THK7</accession>
<evidence type="ECO:0000256" key="1">
    <source>
        <dbReference type="SAM" id="MobiDB-lite"/>
    </source>
</evidence>
<sequence length="120" mass="13008">MNGIVLWCGTDNRHAVIWCEDHGDLAYFRGDCATAMESLEAGDWVRFDVTVAGQMRIATEVEVMDLAKVSGLPATLNDAADMAMPCAPWPIDPTGADIVPFRTTRHSQTPEIKGDQANSA</sequence>
<feature type="region of interest" description="Disordered" evidence="1">
    <location>
        <begin position="97"/>
        <end position="120"/>
    </location>
</feature>
<dbReference type="Proteomes" id="UP001595629">
    <property type="component" value="Unassembled WGS sequence"/>
</dbReference>
<keyword evidence="3" id="KW-1185">Reference proteome</keyword>
<organism evidence="2 3">
    <name type="scientific">Lutimaribacter marinistellae</name>
    <dbReference type="NCBI Taxonomy" id="1820329"/>
    <lineage>
        <taxon>Bacteria</taxon>
        <taxon>Pseudomonadati</taxon>
        <taxon>Pseudomonadota</taxon>
        <taxon>Alphaproteobacteria</taxon>
        <taxon>Rhodobacterales</taxon>
        <taxon>Roseobacteraceae</taxon>
        <taxon>Lutimaribacter</taxon>
    </lineage>
</organism>
<evidence type="ECO:0000313" key="3">
    <source>
        <dbReference type="Proteomes" id="UP001595629"/>
    </source>
</evidence>
<comment type="caution">
    <text evidence="2">The sequence shown here is derived from an EMBL/GenBank/DDBJ whole genome shotgun (WGS) entry which is preliminary data.</text>
</comment>
<evidence type="ECO:0000313" key="2">
    <source>
        <dbReference type="EMBL" id="MFC3615087.1"/>
    </source>
</evidence>
<proteinExistence type="predicted"/>
<dbReference type="EMBL" id="JBHRXI010000016">
    <property type="protein sequence ID" value="MFC3615087.1"/>
    <property type="molecule type" value="Genomic_DNA"/>
</dbReference>
<protein>
    <submittedName>
        <fullName evidence="2">Uncharacterized protein</fullName>
    </submittedName>
</protein>
<feature type="compositionally biased region" description="Polar residues" evidence="1">
    <location>
        <begin position="106"/>
        <end position="120"/>
    </location>
</feature>